<protein>
    <submittedName>
        <fullName evidence="1">Uncharacterized protein</fullName>
    </submittedName>
</protein>
<evidence type="ECO:0000313" key="2">
    <source>
        <dbReference type="Proteomes" id="UP001177021"/>
    </source>
</evidence>
<accession>A0ACB0JVR6</accession>
<proteinExistence type="predicted"/>
<sequence>MAKPSSSGSRTRSFVHIVILVGLCCFFYILGAWQRSGFGKGDSLALEITKKSDGCDIVPNLSFDSHHGGEVSKIGEVDSKPKVFKPCKARYIDYTPCHDQRRAMTFSRENMIYRERHCPREEEKLHCLIPAPKGYVTPFPWPKSRDYVPYANAPYKSLTVEKAIQNWIQYEGNVFRFPGGGTQFPQGADKYIDQIASVIPIENGTVRTALDTGCGVASWGAYLWSRNVIAMSFAPRDSHEAQVQFALERGVPAVIGVLGTIRLPYPSAAFDMAHCSRCLIPWGSNGGIYMMEVDRVLRPGGYWVLSGPPIHWKVNYKAWQRPKEDLEEEQRKIEEVAKLLCWEKKSEKHEIAIWQKTVDTETCRSRQEDSGAKFCESTDADDVWYKKMEACVTPNSKVSGDLKPFPQRLYAVPPKIASGSVPGFSAETYQDDNKKWKKHVSAYKKINRLLDSGRYRNIMDMNAGLGSFAAAIQSPKLWVMNVVPTIAQKHTLGAIYQRGLIGIYHDWCEAFSTYPRTYDLIHSNGLFSLYKDKCNIEDILLEMDRILRPEGAVIFRDEVDILIKVKKIVGGMRWDTKLVDHEDGPLVPEKILIAVKQYWVADTNATSTQ</sequence>
<organism evidence="1 2">
    <name type="scientific">Trifolium pratense</name>
    <name type="common">Red clover</name>
    <dbReference type="NCBI Taxonomy" id="57577"/>
    <lineage>
        <taxon>Eukaryota</taxon>
        <taxon>Viridiplantae</taxon>
        <taxon>Streptophyta</taxon>
        <taxon>Embryophyta</taxon>
        <taxon>Tracheophyta</taxon>
        <taxon>Spermatophyta</taxon>
        <taxon>Magnoliopsida</taxon>
        <taxon>eudicotyledons</taxon>
        <taxon>Gunneridae</taxon>
        <taxon>Pentapetalae</taxon>
        <taxon>rosids</taxon>
        <taxon>fabids</taxon>
        <taxon>Fabales</taxon>
        <taxon>Fabaceae</taxon>
        <taxon>Papilionoideae</taxon>
        <taxon>50 kb inversion clade</taxon>
        <taxon>NPAAA clade</taxon>
        <taxon>Hologalegina</taxon>
        <taxon>IRL clade</taxon>
        <taxon>Trifolieae</taxon>
        <taxon>Trifolium</taxon>
    </lineage>
</organism>
<name>A0ACB0JVR6_TRIPR</name>
<gene>
    <name evidence="1" type="ORF">MILVUS5_LOCUS16368</name>
</gene>
<reference evidence="1" key="1">
    <citation type="submission" date="2023-10" db="EMBL/GenBank/DDBJ databases">
        <authorList>
            <person name="Rodriguez Cubillos JULIANA M."/>
            <person name="De Vega J."/>
        </authorList>
    </citation>
    <scope>NUCLEOTIDE SEQUENCE</scope>
</reference>
<evidence type="ECO:0000313" key="1">
    <source>
        <dbReference type="EMBL" id="CAJ2647939.1"/>
    </source>
</evidence>
<dbReference type="Proteomes" id="UP001177021">
    <property type="component" value="Unassembled WGS sequence"/>
</dbReference>
<comment type="caution">
    <text evidence="1">The sequence shown here is derived from an EMBL/GenBank/DDBJ whole genome shotgun (WGS) entry which is preliminary data.</text>
</comment>
<dbReference type="EMBL" id="CASHSV030000109">
    <property type="protein sequence ID" value="CAJ2647939.1"/>
    <property type="molecule type" value="Genomic_DNA"/>
</dbReference>
<keyword evidence="2" id="KW-1185">Reference proteome</keyword>